<evidence type="ECO:0000259" key="3">
    <source>
        <dbReference type="PROSITE" id="PS50195"/>
    </source>
</evidence>
<dbReference type="Proteomes" id="UP001482620">
    <property type="component" value="Unassembled WGS sequence"/>
</dbReference>
<name>A0ABV0STW8_9TELE</name>
<dbReference type="EMBL" id="JAHRIQ010004954">
    <property type="protein sequence ID" value="MEQ2222938.1"/>
    <property type="molecule type" value="Genomic_DNA"/>
</dbReference>
<dbReference type="PROSITE" id="PS50195">
    <property type="entry name" value="PX"/>
    <property type="match status" value="1"/>
</dbReference>
<dbReference type="SUPFAM" id="SSF64268">
    <property type="entry name" value="PX domain"/>
    <property type="match status" value="1"/>
</dbReference>
<dbReference type="Pfam" id="PF00787">
    <property type="entry name" value="PX"/>
    <property type="match status" value="1"/>
</dbReference>
<keyword evidence="5" id="KW-1185">Reference proteome</keyword>
<sequence>MPPRIKAVLKAKRIQPGASKVYLIKWLKCYRNTSLAEGSPMPNSPDSMVNQFRLDEEEQQDAINKEIFITVDNPESHITAIETFVVYRVVTKTTRSEFDSSEYEVRRRYQDFLWLKSRLEENYPTLIVH</sequence>
<protein>
    <submittedName>
        <fullName evidence="4">Sorting nexin-7</fullName>
    </submittedName>
</protein>
<comment type="similarity">
    <text evidence="1">Belongs to the sorting nexin family.</text>
</comment>
<gene>
    <name evidence="4" type="primary">SNX7</name>
    <name evidence="4" type="ORF">ILYODFUR_031652</name>
</gene>
<evidence type="ECO:0000313" key="5">
    <source>
        <dbReference type="Proteomes" id="UP001482620"/>
    </source>
</evidence>
<feature type="domain" description="PX" evidence="3">
    <location>
        <begin position="65"/>
        <end position="129"/>
    </location>
</feature>
<accession>A0ABV0STW8</accession>
<comment type="caution">
    <text evidence="4">The sequence shown here is derived from an EMBL/GenBank/DDBJ whole genome shotgun (WGS) entry which is preliminary data.</text>
</comment>
<dbReference type="InterPro" id="IPR036871">
    <property type="entry name" value="PX_dom_sf"/>
</dbReference>
<reference evidence="4 5" key="1">
    <citation type="submission" date="2021-06" db="EMBL/GenBank/DDBJ databases">
        <authorList>
            <person name="Palmer J.M."/>
        </authorList>
    </citation>
    <scope>NUCLEOTIDE SEQUENCE [LARGE SCALE GENOMIC DNA]</scope>
    <source>
        <strain evidence="5">if_2019</strain>
        <tissue evidence="4">Muscle</tissue>
    </source>
</reference>
<evidence type="ECO:0000256" key="2">
    <source>
        <dbReference type="ARBA" id="ARBA00022448"/>
    </source>
</evidence>
<keyword evidence="2" id="KW-0813">Transport</keyword>
<evidence type="ECO:0000313" key="4">
    <source>
        <dbReference type="EMBL" id="MEQ2222938.1"/>
    </source>
</evidence>
<organism evidence="4 5">
    <name type="scientific">Ilyodon furcidens</name>
    <name type="common">goldbreast splitfin</name>
    <dbReference type="NCBI Taxonomy" id="33524"/>
    <lineage>
        <taxon>Eukaryota</taxon>
        <taxon>Metazoa</taxon>
        <taxon>Chordata</taxon>
        <taxon>Craniata</taxon>
        <taxon>Vertebrata</taxon>
        <taxon>Euteleostomi</taxon>
        <taxon>Actinopterygii</taxon>
        <taxon>Neopterygii</taxon>
        <taxon>Teleostei</taxon>
        <taxon>Neoteleostei</taxon>
        <taxon>Acanthomorphata</taxon>
        <taxon>Ovalentaria</taxon>
        <taxon>Atherinomorphae</taxon>
        <taxon>Cyprinodontiformes</taxon>
        <taxon>Goodeidae</taxon>
        <taxon>Ilyodon</taxon>
    </lineage>
</organism>
<feature type="non-terminal residue" evidence="4">
    <location>
        <position position="129"/>
    </location>
</feature>
<evidence type="ECO:0000256" key="1">
    <source>
        <dbReference type="ARBA" id="ARBA00010883"/>
    </source>
</evidence>
<dbReference type="PANTHER" id="PTHR45949:SF3">
    <property type="entry name" value="SORTING NEXIN-7"/>
    <property type="match status" value="1"/>
</dbReference>
<proteinExistence type="inferred from homology"/>
<dbReference type="Gene3D" id="3.30.1520.10">
    <property type="entry name" value="Phox-like domain"/>
    <property type="match status" value="1"/>
</dbReference>
<dbReference type="InterPro" id="IPR001683">
    <property type="entry name" value="PX_dom"/>
</dbReference>
<dbReference type="PANTHER" id="PTHR45949">
    <property type="entry name" value="SORTING NEXIN-4"/>
    <property type="match status" value="1"/>
</dbReference>